<organism evidence="3 4">
    <name type="scientific">Nannochloropsis gaditana</name>
    <dbReference type="NCBI Taxonomy" id="72520"/>
    <lineage>
        <taxon>Eukaryota</taxon>
        <taxon>Sar</taxon>
        <taxon>Stramenopiles</taxon>
        <taxon>Ochrophyta</taxon>
        <taxon>Eustigmatophyceae</taxon>
        <taxon>Eustigmatales</taxon>
        <taxon>Monodopsidaceae</taxon>
        <taxon>Nannochloropsis</taxon>
    </lineage>
</organism>
<dbReference type="GO" id="GO:0032259">
    <property type="term" value="P:methylation"/>
    <property type="evidence" value="ECO:0007669"/>
    <property type="project" value="UniProtKB-KW"/>
</dbReference>
<dbReference type="AlphaFoldDB" id="W7U4C7"/>
<dbReference type="GO" id="GO:0008168">
    <property type="term" value="F:methyltransferase activity"/>
    <property type="evidence" value="ECO:0007669"/>
    <property type="project" value="UniProtKB-KW"/>
</dbReference>
<feature type="signal peptide" evidence="2">
    <location>
        <begin position="1"/>
        <end position="26"/>
    </location>
</feature>
<evidence type="ECO:0000256" key="2">
    <source>
        <dbReference type="SAM" id="SignalP"/>
    </source>
</evidence>
<feature type="compositionally biased region" description="Basic and acidic residues" evidence="1">
    <location>
        <begin position="197"/>
        <end position="208"/>
    </location>
</feature>
<accession>W7U4C7</accession>
<keyword evidence="3" id="KW-0489">Methyltransferase</keyword>
<dbReference type="OrthoDB" id="2013972at2759"/>
<keyword evidence="3" id="KW-0808">Transferase</keyword>
<name>W7U4C7_9STRA</name>
<feature type="region of interest" description="Disordered" evidence="1">
    <location>
        <begin position="197"/>
        <end position="257"/>
    </location>
</feature>
<feature type="compositionally biased region" description="Low complexity" evidence="1">
    <location>
        <begin position="239"/>
        <end position="249"/>
    </location>
</feature>
<keyword evidence="4" id="KW-1185">Reference proteome</keyword>
<dbReference type="Proteomes" id="UP000019335">
    <property type="component" value="Chromosome 1"/>
</dbReference>
<protein>
    <submittedName>
        <fullName evidence="3">Methyltransferase type 11</fullName>
    </submittedName>
</protein>
<evidence type="ECO:0000313" key="3">
    <source>
        <dbReference type="EMBL" id="EWM30643.1"/>
    </source>
</evidence>
<proteinExistence type="predicted"/>
<gene>
    <name evidence="3" type="ORF">Naga_100652g2</name>
</gene>
<evidence type="ECO:0000313" key="4">
    <source>
        <dbReference type="Proteomes" id="UP000019335"/>
    </source>
</evidence>
<sequence length="257" mass="29031">MVARQHHAVWLLLIASASVNTWGTHAFVGPFPSFSSRSRQLASSYYDGMDYTARRNKEQEKPDWAGGGPISSVVSALINNKFLYNFMKIGARKVLIDNAEKKGVAWREDAEALLKDRRLPNTLSRHFGVSHATMDYPAYYTQPFHAYEDGNLNWLAAAEVESATSAMCLRVWPKDAGIKPEEAQDRLRDSYQKEIRRHMQEHGTDPSRQDLNTWGARRECPRATSVGVFPPNPSRAWTSPLSSWPSPSSGRRKPPWA</sequence>
<comment type="caution">
    <text evidence="3">The sequence shown here is derived from an EMBL/GenBank/DDBJ whole genome shotgun (WGS) entry which is preliminary data.</text>
</comment>
<dbReference type="EMBL" id="AZIL01000010">
    <property type="protein sequence ID" value="EWM30643.1"/>
    <property type="molecule type" value="Genomic_DNA"/>
</dbReference>
<feature type="chain" id="PRO_5004901442" evidence="2">
    <location>
        <begin position="27"/>
        <end position="257"/>
    </location>
</feature>
<reference evidence="3 4" key="1">
    <citation type="journal article" date="2014" name="Mol. Plant">
        <title>Chromosome Scale Genome Assembly and Transcriptome Profiling of Nannochloropsis gaditana in Nitrogen Depletion.</title>
        <authorList>
            <person name="Corteggiani Carpinelli E."/>
            <person name="Telatin A."/>
            <person name="Vitulo N."/>
            <person name="Forcato C."/>
            <person name="D'Angelo M."/>
            <person name="Schiavon R."/>
            <person name="Vezzi A."/>
            <person name="Giacometti G.M."/>
            <person name="Morosinotto T."/>
            <person name="Valle G."/>
        </authorList>
    </citation>
    <scope>NUCLEOTIDE SEQUENCE [LARGE SCALE GENOMIC DNA]</scope>
    <source>
        <strain evidence="3 4">B-31</strain>
    </source>
</reference>
<evidence type="ECO:0000256" key="1">
    <source>
        <dbReference type="SAM" id="MobiDB-lite"/>
    </source>
</evidence>
<keyword evidence="2" id="KW-0732">Signal</keyword>